<keyword evidence="2" id="KW-1185">Reference proteome</keyword>
<sequence>MNISPSHRSPTGHDQQCFPNLKILDAKPGQLKASLKIEPYNRMFPRPALPFELAPRYALSDVLAELSGEPLQTVHGGLIMSLTDTLGSLAVATKGQYMTGVSVDIGTSFVKPAGRVGEELTANAVVTGIGKSLAYTRVDFYNAQGQLAAYGHHTKYIGKSIGHKNDVKFSEDGERVIEGEDID</sequence>
<organism evidence="1 2">
    <name type="scientific">Trametes sanguinea</name>
    <dbReference type="NCBI Taxonomy" id="158606"/>
    <lineage>
        <taxon>Eukaryota</taxon>
        <taxon>Fungi</taxon>
        <taxon>Dikarya</taxon>
        <taxon>Basidiomycota</taxon>
        <taxon>Agaricomycotina</taxon>
        <taxon>Agaricomycetes</taxon>
        <taxon>Polyporales</taxon>
        <taxon>Polyporaceae</taxon>
        <taxon>Trametes</taxon>
    </lineage>
</organism>
<name>A0ACC1MYC5_9APHY</name>
<proteinExistence type="predicted"/>
<reference evidence="1" key="1">
    <citation type="submission" date="2022-08" db="EMBL/GenBank/DDBJ databases">
        <title>Genome Sequence of Pycnoporus sanguineus.</title>
        <authorList>
            <person name="Buettner E."/>
        </authorList>
    </citation>
    <scope>NUCLEOTIDE SEQUENCE</scope>
    <source>
        <strain evidence="1">CG-C14</strain>
    </source>
</reference>
<evidence type="ECO:0000313" key="2">
    <source>
        <dbReference type="Proteomes" id="UP001144978"/>
    </source>
</evidence>
<evidence type="ECO:0000313" key="1">
    <source>
        <dbReference type="EMBL" id="KAJ2971845.1"/>
    </source>
</evidence>
<gene>
    <name evidence="1" type="ORF">NUW54_g12404</name>
</gene>
<comment type="caution">
    <text evidence="1">The sequence shown here is derived from an EMBL/GenBank/DDBJ whole genome shotgun (WGS) entry which is preliminary data.</text>
</comment>
<dbReference type="EMBL" id="JANSHE010005265">
    <property type="protein sequence ID" value="KAJ2971845.1"/>
    <property type="molecule type" value="Genomic_DNA"/>
</dbReference>
<accession>A0ACC1MYC5</accession>
<protein>
    <submittedName>
        <fullName evidence="1">Uncharacterized protein</fullName>
    </submittedName>
</protein>
<dbReference type="Proteomes" id="UP001144978">
    <property type="component" value="Unassembled WGS sequence"/>
</dbReference>